<gene>
    <name evidence="7" type="ORF">CLV29_3153</name>
</gene>
<dbReference type="SMART" id="SM00345">
    <property type="entry name" value="HTH_GNTR"/>
    <property type="match status" value="1"/>
</dbReference>
<sequence>MRQTVAERISDRSPHGIAAGIASLINSGELAPGERLPTVRELALDLGVSPATVSAAWQRLSGLGLIISRGRSGSFVRATNRQWMPPRFRPLARQSDATRLDLSTGTPDAQLLPPLDHALSRISPGAATSSYLDRPVIDELDQLLRKQWPYPVESLTVVDGALDGISRALDSILRFGDGVIAEDPGFPPVFDLLDHLGGVRLPVGLDHEGIVVDDLAHALNHHPRVLVLQPRAQNPTGISMSHRRAEQLARVIGGHPNGEELIIIEDDHSGSISSSPLISLAEWLPQQVLHLRSFSKSHGPDLRIAALAGPPRLVDPIVSRRILGPGWTSRMIQQLLYELLSRAESITQVARARREYRNRQQNLVSTLQHAGVPINRPGDGLNLWLPVGNERSAVVQLAASGIKVAAGSAFQAEAGEPGEFIRISLGQLRGDVSEIGGLIADAVR</sequence>
<dbReference type="InterPro" id="IPR004839">
    <property type="entry name" value="Aminotransferase_I/II_large"/>
</dbReference>
<dbReference type="AlphaFoldDB" id="A0A4R7IWQ6"/>
<dbReference type="CDD" id="cd00609">
    <property type="entry name" value="AAT_like"/>
    <property type="match status" value="1"/>
</dbReference>
<dbReference type="InterPro" id="IPR015424">
    <property type="entry name" value="PyrdxlP-dep_Trfase"/>
</dbReference>
<accession>A0A4R7IWQ6</accession>
<organism evidence="7 8">
    <name type="scientific">Naumannella halotolerans</name>
    <dbReference type="NCBI Taxonomy" id="993414"/>
    <lineage>
        <taxon>Bacteria</taxon>
        <taxon>Bacillati</taxon>
        <taxon>Actinomycetota</taxon>
        <taxon>Actinomycetes</taxon>
        <taxon>Propionibacteriales</taxon>
        <taxon>Propionibacteriaceae</taxon>
        <taxon>Naumannella</taxon>
    </lineage>
</organism>
<dbReference type="InterPro" id="IPR051446">
    <property type="entry name" value="HTH_trans_reg/aminotransferase"/>
</dbReference>
<dbReference type="Proteomes" id="UP000295371">
    <property type="component" value="Unassembled WGS sequence"/>
</dbReference>
<evidence type="ECO:0000256" key="3">
    <source>
        <dbReference type="ARBA" id="ARBA00023015"/>
    </source>
</evidence>
<keyword evidence="4 7" id="KW-0238">DNA-binding</keyword>
<dbReference type="SUPFAM" id="SSF53383">
    <property type="entry name" value="PLP-dependent transferases"/>
    <property type="match status" value="1"/>
</dbReference>
<dbReference type="PROSITE" id="PS50949">
    <property type="entry name" value="HTH_GNTR"/>
    <property type="match status" value="1"/>
</dbReference>
<keyword evidence="3" id="KW-0805">Transcription regulation</keyword>
<dbReference type="PANTHER" id="PTHR46577:SF2">
    <property type="entry name" value="TRANSCRIPTIONAL REGULATORY PROTEIN"/>
    <property type="match status" value="1"/>
</dbReference>
<dbReference type="InterPro" id="IPR036388">
    <property type="entry name" value="WH-like_DNA-bd_sf"/>
</dbReference>
<dbReference type="GO" id="GO:0003677">
    <property type="term" value="F:DNA binding"/>
    <property type="evidence" value="ECO:0007669"/>
    <property type="project" value="UniProtKB-KW"/>
</dbReference>
<dbReference type="InterPro" id="IPR000524">
    <property type="entry name" value="Tscrpt_reg_HTH_GntR"/>
</dbReference>
<dbReference type="GO" id="GO:0030170">
    <property type="term" value="F:pyridoxal phosphate binding"/>
    <property type="evidence" value="ECO:0007669"/>
    <property type="project" value="InterPro"/>
</dbReference>
<dbReference type="Pfam" id="PF00155">
    <property type="entry name" value="Aminotran_1_2"/>
    <property type="match status" value="1"/>
</dbReference>
<dbReference type="InterPro" id="IPR036390">
    <property type="entry name" value="WH_DNA-bd_sf"/>
</dbReference>
<dbReference type="Gene3D" id="1.10.10.10">
    <property type="entry name" value="Winged helix-like DNA-binding domain superfamily/Winged helix DNA-binding domain"/>
    <property type="match status" value="1"/>
</dbReference>
<dbReference type="GO" id="GO:0003700">
    <property type="term" value="F:DNA-binding transcription factor activity"/>
    <property type="evidence" value="ECO:0007669"/>
    <property type="project" value="InterPro"/>
</dbReference>
<evidence type="ECO:0000259" key="6">
    <source>
        <dbReference type="PROSITE" id="PS50949"/>
    </source>
</evidence>
<keyword evidence="8" id="KW-1185">Reference proteome</keyword>
<name>A0A4R7IWQ6_9ACTN</name>
<protein>
    <submittedName>
        <fullName evidence="7">DNA-binding transcriptional MocR family regulator</fullName>
    </submittedName>
</protein>
<evidence type="ECO:0000313" key="7">
    <source>
        <dbReference type="EMBL" id="TDT29060.1"/>
    </source>
</evidence>
<reference evidence="7 8" key="1">
    <citation type="submission" date="2019-03" db="EMBL/GenBank/DDBJ databases">
        <title>Genomic Encyclopedia of Archaeal and Bacterial Type Strains, Phase II (KMG-II): from individual species to whole genera.</title>
        <authorList>
            <person name="Goeker M."/>
        </authorList>
    </citation>
    <scope>NUCLEOTIDE SEQUENCE [LARGE SCALE GENOMIC DNA]</scope>
    <source>
        <strain evidence="7 8">DSM 24323</strain>
    </source>
</reference>
<evidence type="ECO:0000313" key="8">
    <source>
        <dbReference type="Proteomes" id="UP000295371"/>
    </source>
</evidence>
<evidence type="ECO:0000256" key="4">
    <source>
        <dbReference type="ARBA" id="ARBA00023125"/>
    </source>
</evidence>
<evidence type="ECO:0000256" key="5">
    <source>
        <dbReference type="ARBA" id="ARBA00023163"/>
    </source>
</evidence>
<dbReference type="SUPFAM" id="SSF46785">
    <property type="entry name" value="Winged helix' DNA-binding domain"/>
    <property type="match status" value="1"/>
</dbReference>
<dbReference type="PANTHER" id="PTHR46577">
    <property type="entry name" value="HTH-TYPE TRANSCRIPTIONAL REGULATORY PROTEIN GABR"/>
    <property type="match status" value="1"/>
</dbReference>
<dbReference type="InterPro" id="IPR015421">
    <property type="entry name" value="PyrdxlP-dep_Trfase_major"/>
</dbReference>
<dbReference type="Gene3D" id="3.40.640.10">
    <property type="entry name" value="Type I PLP-dependent aspartate aminotransferase-like (Major domain)"/>
    <property type="match status" value="1"/>
</dbReference>
<dbReference type="EMBL" id="SOAW01000004">
    <property type="protein sequence ID" value="TDT29060.1"/>
    <property type="molecule type" value="Genomic_DNA"/>
</dbReference>
<comment type="similarity">
    <text evidence="1">In the C-terminal section; belongs to the class-I pyridoxal-phosphate-dependent aminotransferase family.</text>
</comment>
<comment type="caution">
    <text evidence="7">The sequence shown here is derived from an EMBL/GenBank/DDBJ whole genome shotgun (WGS) entry which is preliminary data.</text>
</comment>
<feature type="domain" description="HTH gntR-type" evidence="6">
    <location>
        <begin position="11"/>
        <end position="79"/>
    </location>
</feature>
<keyword evidence="2" id="KW-0663">Pyridoxal phosphate</keyword>
<evidence type="ECO:0000256" key="2">
    <source>
        <dbReference type="ARBA" id="ARBA00022898"/>
    </source>
</evidence>
<dbReference type="Pfam" id="PF00392">
    <property type="entry name" value="GntR"/>
    <property type="match status" value="1"/>
</dbReference>
<keyword evidence="5" id="KW-0804">Transcription</keyword>
<dbReference type="RefSeq" id="WP_208293006.1">
    <property type="nucleotide sequence ID" value="NZ_SOAW01000004.1"/>
</dbReference>
<evidence type="ECO:0000256" key="1">
    <source>
        <dbReference type="ARBA" id="ARBA00005384"/>
    </source>
</evidence>
<proteinExistence type="inferred from homology"/>
<dbReference type="CDD" id="cd07377">
    <property type="entry name" value="WHTH_GntR"/>
    <property type="match status" value="1"/>
</dbReference>